<dbReference type="Proteomes" id="UP000183245">
    <property type="component" value="Unassembled WGS sequence"/>
</dbReference>
<accession>A0A1J5IPI6</accession>
<dbReference type="STRING" id="1817892.AUK40_05140"/>
<dbReference type="EMBL" id="MNZT01000089">
    <property type="protein sequence ID" value="OIP96298.1"/>
    <property type="molecule type" value="Genomic_DNA"/>
</dbReference>
<feature type="domain" description="Putative regulatory protein FmdB zinc ribbon" evidence="2">
    <location>
        <begin position="1"/>
        <end position="41"/>
    </location>
</feature>
<dbReference type="InterPro" id="IPR013429">
    <property type="entry name" value="Regulatory_FmdB_Zinc_ribbon"/>
</dbReference>
<comment type="caution">
    <text evidence="3">The sequence shown here is derived from an EMBL/GenBank/DDBJ whole genome shotgun (WGS) entry which is preliminary data.</text>
</comment>
<proteinExistence type="predicted"/>
<dbReference type="PANTHER" id="PTHR34404">
    <property type="entry name" value="REGULATORY PROTEIN, FMDB FAMILY"/>
    <property type="match status" value="1"/>
</dbReference>
<organism evidence="3 4">
    <name type="scientific">Candidatus Wirthbacteria bacterium CG2_30_54_11</name>
    <dbReference type="NCBI Taxonomy" id="1817892"/>
    <lineage>
        <taxon>Bacteria</taxon>
        <taxon>Candidatus Wirthbacteria</taxon>
    </lineage>
</organism>
<feature type="compositionally biased region" description="Basic and acidic residues" evidence="1">
    <location>
        <begin position="55"/>
        <end position="100"/>
    </location>
</feature>
<dbReference type="SMART" id="SM00834">
    <property type="entry name" value="CxxC_CXXC_SSSS"/>
    <property type="match status" value="1"/>
</dbReference>
<evidence type="ECO:0000313" key="3">
    <source>
        <dbReference type="EMBL" id="OIP96298.1"/>
    </source>
</evidence>
<gene>
    <name evidence="3" type="ORF">AUK40_05140</name>
</gene>
<sequence>MPIYEYQCVACGHVFELWQDFSDPVPEGCPECGGKIKKIIHAPRVVFKGTGFYSNDHKKTADRPKDKVKKEHTGHTEKKEDTAPVKKDAVSSKKTDEKKS</sequence>
<evidence type="ECO:0000259" key="2">
    <source>
        <dbReference type="SMART" id="SM00834"/>
    </source>
</evidence>
<evidence type="ECO:0000313" key="4">
    <source>
        <dbReference type="Proteomes" id="UP000183245"/>
    </source>
</evidence>
<dbReference type="Pfam" id="PF09723">
    <property type="entry name" value="Zn_ribbon_8"/>
    <property type="match status" value="1"/>
</dbReference>
<dbReference type="AlphaFoldDB" id="A0A1J5IPI6"/>
<reference evidence="3 4" key="1">
    <citation type="journal article" date="2016" name="Environ. Microbiol.">
        <title>Genomic resolution of a cold subsurface aquifer community provides metabolic insights for novel microbes adapted to high CO concentrations.</title>
        <authorList>
            <person name="Probst A.J."/>
            <person name="Castelle C.J."/>
            <person name="Singh A."/>
            <person name="Brown C.T."/>
            <person name="Anantharaman K."/>
            <person name="Sharon I."/>
            <person name="Hug L.A."/>
            <person name="Burstein D."/>
            <person name="Emerson J.B."/>
            <person name="Thomas B.C."/>
            <person name="Banfield J.F."/>
        </authorList>
    </citation>
    <scope>NUCLEOTIDE SEQUENCE [LARGE SCALE GENOMIC DNA]</scope>
    <source>
        <strain evidence="3">CG2_30_54_11</strain>
    </source>
</reference>
<dbReference type="NCBIfam" id="TIGR02605">
    <property type="entry name" value="CxxC_CxxC_SSSS"/>
    <property type="match status" value="1"/>
</dbReference>
<evidence type="ECO:0000256" key="1">
    <source>
        <dbReference type="SAM" id="MobiDB-lite"/>
    </source>
</evidence>
<dbReference type="PANTHER" id="PTHR34404:SF2">
    <property type="entry name" value="CONSERVED SERINE RICH PROTEIN"/>
    <property type="match status" value="1"/>
</dbReference>
<name>A0A1J5IPI6_9BACT</name>
<feature type="region of interest" description="Disordered" evidence="1">
    <location>
        <begin position="50"/>
        <end position="100"/>
    </location>
</feature>
<protein>
    <recommendedName>
        <fullName evidence="2">Putative regulatory protein FmdB zinc ribbon domain-containing protein</fullName>
    </recommendedName>
</protein>